<sequence>MNIEELLHKIKQVEEEKQNILNENDKLHLFALKKHKGNVTFHSFTPTLWAF</sequence>
<accession>A0A6C0H2G8</accession>
<proteinExistence type="predicted"/>
<protein>
    <submittedName>
        <fullName evidence="1">Uncharacterized protein</fullName>
    </submittedName>
</protein>
<dbReference type="EMBL" id="MN739852">
    <property type="protein sequence ID" value="QHT74570.1"/>
    <property type="molecule type" value="Genomic_DNA"/>
</dbReference>
<dbReference type="AlphaFoldDB" id="A0A6C0H2G8"/>
<organism evidence="1">
    <name type="scientific">viral metagenome</name>
    <dbReference type="NCBI Taxonomy" id="1070528"/>
    <lineage>
        <taxon>unclassified sequences</taxon>
        <taxon>metagenomes</taxon>
        <taxon>organismal metagenomes</taxon>
    </lineage>
</organism>
<reference evidence="1" key="1">
    <citation type="journal article" date="2020" name="Nature">
        <title>Giant virus diversity and host interactions through global metagenomics.</title>
        <authorList>
            <person name="Schulz F."/>
            <person name="Roux S."/>
            <person name="Paez-Espino D."/>
            <person name="Jungbluth S."/>
            <person name="Walsh D.A."/>
            <person name="Denef V.J."/>
            <person name="McMahon K.D."/>
            <person name="Konstantinidis K.T."/>
            <person name="Eloe-Fadrosh E.A."/>
            <person name="Kyrpides N.C."/>
            <person name="Woyke T."/>
        </authorList>
    </citation>
    <scope>NUCLEOTIDE SEQUENCE</scope>
    <source>
        <strain evidence="1">GVMAG-M-3300023179-59</strain>
    </source>
</reference>
<name>A0A6C0H2G8_9ZZZZ</name>
<evidence type="ECO:0000313" key="1">
    <source>
        <dbReference type="EMBL" id="QHT74570.1"/>
    </source>
</evidence>